<protein>
    <submittedName>
        <fullName evidence="1">Uncharacterized protein</fullName>
    </submittedName>
</protein>
<dbReference type="EMBL" id="CM044704">
    <property type="protein sequence ID" value="KAI5666585.1"/>
    <property type="molecule type" value="Genomic_DNA"/>
</dbReference>
<accession>A0ACC0B1R8</accession>
<evidence type="ECO:0000313" key="2">
    <source>
        <dbReference type="Proteomes" id="UP001060085"/>
    </source>
</evidence>
<name>A0ACC0B1R8_CATRO</name>
<sequence>MCHPVISYDFYGNKTWVVPSVPRKYITSLQRLRRIGCRDRESGLMLVINDVFSTSYHMLCRRYIDQNVLAKLTELTKDEEFASRFVNGSWEKFLNEIDEQEHLWKLDALKMK</sequence>
<organism evidence="1 2">
    <name type="scientific">Catharanthus roseus</name>
    <name type="common">Madagascar periwinkle</name>
    <name type="synonym">Vinca rosea</name>
    <dbReference type="NCBI Taxonomy" id="4058"/>
    <lineage>
        <taxon>Eukaryota</taxon>
        <taxon>Viridiplantae</taxon>
        <taxon>Streptophyta</taxon>
        <taxon>Embryophyta</taxon>
        <taxon>Tracheophyta</taxon>
        <taxon>Spermatophyta</taxon>
        <taxon>Magnoliopsida</taxon>
        <taxon>eudicotyledons</taxon>
        <taxon>Gunneridae</taxon>
        <taxon>Pentapetalae</taxon>
        <taxon>asterids</taxon>
        <taxon>lamiids</taxon>
        <taxon>Gentianales</taxon>
        <taxon>Apocynaceae</taxon>
        <taxon>Rauvolfioideae</taxon>
        <taxon>Vinceae</taxon>
        <taxon>Catharanthinae</taxon>
        <taxon>Catharanthus</taxon>
    </lineage>
</organism>
<reference evidence="2" key="1">
    <citation type="journal article" date="2023" name="Nat. Plants">
        <title>Single-cell RNA sequencing provides a high-resolution roadmap for understanding the multicellular compartmentation of specialized metabolism.</title>
        <authorList>
            <person name="Sun S."/>
            <person name="Shen X."/>
            <person name="Li Y."/>
            <person name="Li Y."/>
            <person name="Wang S."/>
            <person name="Li R."/>
            <person name="Zhang H."/>
            <person name="Shen G."/>
            <person name="Guo B."/>
            <person name="Wei J."/>
            <person name="Xu J."/>
            <person name="St-Pierre B."/>
            <person name="Chen S."/>
            <person name="Sun C."/>
        </authorList>
    </citation>
    <scope>NUCLEOTIDE SEQUENCE [LARGE SCALE GENOMIC DNA]</scope>
</reference>
<proteinExistence type="predicted"/>
<dbReference type="Proteomes" id="UP001060085">
    <property type="component" value="Linkage Group LG04"/>
</dbReference>
<comment type="caution">
    <text evidence="1">The sequence shown here is derived from an EMBL/GenBank/DDBJ whole genome shotgun (WGS) entry which is preliminary data.</text>
</comment>
<keyword evidence="2" id="KW-1185">Reference proteome</keyword>
<gene>
    <name evidence="1" type="ORF">M9H77_16438</name>
</gene>
<evidence type="ECO:0000313" key="1">
    <source>
        <dbReference type="EMBL" id="KAI5666585.1"/>
    </source>
</evidence>